<feature type="transmembrane region" description="Helical" evidence="6">
    <location>
        <begin position="56"/>
        <end position="79"/>
    </location>
</feature>
<gene>
    <name evidence="8" type="ORF">NCTC12871_01398</name>
</gene>
<dbReference type="InterPro" id="IPR052218">
    <property type="entry name" value="Preflagellin_Peptidase"/>
</dbReference>
<proteinExistence type="predicted"/>
<dbReference type="GO" id="GO:0004190">
    <property type="term" value="F:aspartic-type endopeptidase activity"/>
    <property type="evidence" value="ECO:0007669"/>
    <property type="project" value="InterPro"/>
</dbReference>
<dbReference type="AlphaFoldDB" id="A0A448TVF5"/>
<dbReference type="OrthoDB" id="5687582at2"/>
<evidence type="ECO:0000256" key="5">
    <source>
        <dbReference type="ARBA" id="ARBA00023136"/>
    </source>
</evidence>
<dbReference type="RefSeq" id="WP_126600221.1">
    <property type="nucleotide sequence ID" value="NZ_LR134510.1"/>
</dbReference>
<evidence type="ECO:0000256" key="4">
    <source>
        <dbReference type="ARBA" id="ARBA00022989"/>
    </source>
</evidence>
<evidence type="ECO:0000256" key="6">
    <source>
        <dbReference type="SAM" id="Phobius"/>
    </source>
</evidence>
<evidence type="ECO:0000313" key="8">
    <source>
        <dbReference type="EMBL" id="VEJ09909.1"/>
    </source>
</evidence>
<evidence type="ECO:0000259" key="7">
    <source>
        <dbReference type="Pfam" id="PF01478"/>
    </source>
</evidence>
<sequence length="144" mass="16434">MLDFGVFLGICVILFRLSWTDLKYRIISNKHVLYLLPCTLLFSFSLWHHIFWFGALITLLAGFCLFHLGVIGAGDVKLLSVLMLAIPPIGIINFLFFISLFGLGLVIVGWIFFRRAIKEQGLPYGIAISLGFISFFYLIFRSFM</sequence>
<evidence type="ECO:0000256" key="1">
    <source>
        <dbReference type="ARBA" id="ARBA00004651"/>
    </source>
</evidence>
<dbReference type="EMBL" id="LR134510">
    <property type="protein sequence ID" value="VEJ09909.1"/>
    <property type="molecule type" value="Genomic_DNA"/>
</dbReference>
<evidence type="ECO:0000313" key="9">
    <source>
        <dbReference type="Proteomes" id="UP000279799"/>
    </source>
</evidence>
<name>A0A448TVF5_9PAST</name>
<dbReference type="InterPro" id="IPR000045">
    <property type="entry name" value="Prepilin_IV_endopep_pep"/>
</dbReference>
<feature type="transmembrane region" description="Helical" evidence="6">
    <location>
        <begin position="6"/>
        <end position="24"/>
    </location>
</feature>
<comment type="subcellular location">
    <subcellularLocation>
        <location evidence="1">Cell membrane</location>
        <topology evidence="1">Multi-pass membrane protein</topology>
    </subcellularLocation>
</comment>
<keyword evidence="2" id="KW-1003">Cell membrane</keyword>
<feature type="transmembrane region" description="Helical" evidence="6">
    <location>
        <begin position="91"/>
        <end position="112"/>
    </location>
</feature>
<dbReference type="PANTHER" id="PTHR36506:SF1">
    <property type="entry name" value="PREFLAGELLIN PEPTIDASE"/>
    <property type="match status" value="1"/>
</dbReference>
<protein>
    <submittedName>
        <fullName evidence="8">Flp operon protein B</fullName>
    </submittedName>
</protein>
<dbReference type="Proteomes" id="UP000279799">
    <property type="component" value="Chromosome"/>
</dbReference>
<organism evidence="8 9">
    <name type="scientific">Actinobacillus delphinicola</name>
    <dbReference type="NCBI Taxonomy" id="51161"/>
    <lineage>
        <taxon>Bacteria</taxon>
        <taxon>Pseudomonadati</taxon>
        <taxon>Pseudomonadota</taxon>
        <taxon>Gammaproteobacteria</taxon>
        <taxon>Pasteurellales</taxon>
        <taxon>Pasteurellaceae</taxon>
        <taxon>Actinobacillus</taxon>
    </lineage>
</organism>
<dbReference type="KEGG" id="adp:NCTC12871_01398"/>
<feature type="domain" description="Prepilin type IV endopeptidase peptidase" evidence="7">
    <location>
        <begin position="10"/>
        <end position="106"/>
    </location>
</feature>
<keyword evidence="3 6" id="KW-0812">Transmembrane</keyword>
<evidence type="ECO:0000256" key="3">
    <source>
        <dbReference type="ARBA" id="ARBA00022692"/>
    </source>
</evidence>
<dbReference type="PANTHER" id="PTHR36506">
    <property type="entry name" value="PREFLAGELLIN PEPTIDASE"/>
    <property type="match status" value="1"/>
</dbReference>
<feature type="transmembrane region" description="Helical" evidence="6">
    <location>
        <begin position="124"/>
        <end position="140"/>
    </location>
</feature>
<keyword evidence="4 6" id="KW-1133">Transmembrane helix</keyword>
<dbReference type="Pfam" id="PF01478">
    <property type="entry name" value="Peptidase_A24"/>
    <property type="match status" value="1"/>
</dbReference>
<evidence type="ECO:0000256" key="2">
    <source>
        <dbReference type="ARBA" id="ARBA00022475"/>
    </source>
</evidence>
<keyword evidence="5 6" id="KW-0472">Membrane</keyword>
<accession>A0A448TVF5</accession>
<dbReference type="GO" id="GO:0005886">
    <property type="term" value="C:plasma membrane"/>
    <property type="evidence" value="ECO:0007669"/>
    <property type="project" value="UniProtKB-SubCell"/>
</dbReference>
<reference evidence="8 9" key="1">
    <citation type="submission" date="2018-12" db="EMBL/GenBank/DDBJ databases">
        <authorList>
            <consortium name="Pathogen Informatics"/>
        </authorList>
    </citation>
    <scope>NUCLEOTIDE SEQUENCE [LARGE SCALE GENOMIC DNA]</scope>
    <source>
        <strain evidence="8 9">NCTC12871</strain>
    </source>
</reference>
<dbReference type="Gene3D" id="1.20.120.1220">
    <property type="match status" value="1"/>
</dbReference>
<keyword evidence="9" id="KW-1185">Reference proteome</keyword>